<dbReference type="GO" id="GO:0044874">
    <property type="term" value="P:lipoprotein localization to outer membrane"/>
    <property type="evidence" value="ECO:0007669"/>
    <property type="project" value="TreeGrafter"/>
</dbReference>
<protein>
    <submittedName>
        <fullName evidence="1">ABC-type transport system, involved in lipoprotein release, permease component</fullName>
    </submittedName>
</protein>
<evidence type="ECO:0000313" key="1">
    <source>
        <dbReference type="EMBL" id="STD19413.1"/>
    </source>
</evidence>
<dbReference type="PANTHER" id="PTHR30489:SF0">
    <property type="entry name" value="LIPOPROTEIN-RELEASING SYSTEM TRANSMEMBRANE PROTEIN LOLE"/>
    <property type="match status" value="1"/>
</dbReference>
<dbReference type="PANTHER" id="PTHR30489">
    <property type="entry name" value="LIPOPROTEIN-RELEASING SYSTEM TRANSMEMBRANE PROTEIN LOLE"/>
    <property type="match status" value="1"/>
</dbReference>
<name>A0A376F5W1_ENTAS</name>
<dbReference type="Proteomes" id="UP000255163">
    <property type="component" value="Unassembled WGS sequence"/>
</dbReference>
<evidence type="ECO:0000313" key="2">
    <source>
        <dbReference type="Proteomes" id="UP000255163"/>
    </source>
</evidence>
<reference evidence="1 2" key="1">
    <citation type="submission" date="2018-06" db="EMBL/GenBank/DDBJ databases">
        <authorList>
            <consortium name="Pathogen Informatics"/>
            <person name="Doyle S."/>
        </authorList>
    </citation>
    <scope>NUCLEOTIDE SEQUENCE [LARGE SCALE GENOMIC DNA]</scope>
    <source>
        <strain evidence="1 2">NCTC12123</strain>
    </source>
</reference>
<organism evidence="1 2">
    <name type="scientific">Enterobacter asburiae</name>
    <dbReference type="NCBI Taxonomy" id="61645"/>
    <lineage>
        <taxon>Bacteria</taxon>
        <taxon>Pseudomonadati</taxon>
        <taxon>Pseudomonadota</taxon>
        <taxon>Gammaproteobacteria</taxon>
        <taxon>Enterobacterales</taxon>
        <taxon>Enterobacteriaceae</taxon>
        <taxon>Enterobacter</taxon>
        <taxon>Enterobacter cloacae complex</taxon>
    </lineage>
</organism>
<accession>A0A376F5W1</accession>
<gene>
    <name evidence="1" type="primary">lolE_2</name>
    <name evidence="1" type="ORF">NCTC12123_01304</name>
</gene>
<sequence>MKGVNPAQEARLSALPDYVQNGAWANFKAGEQQIIMGKGVADALKVKQGDWVSIMIPNASADHKLQQPKRVRCTSPVFFS</sequence>
<dbReference type="EMBL" id="UFYI01000007">
    <property type="protein sequence ID" value="STD19413.1"/>
    <property type="molecule type" value="Genomic_DNA"/>
</dbReference>
<dbReference type="GO" id="GO:0098797">
    <property type="term" value="C:plasma membrane protein complex"/>
    <property type="evidence" value="ECO:0007669"/>
    <property type="project" value="TreeGrafter"/>
</dbReference>
<dbReference type="InterPro" id="IPR051447">
    <property type="entry name" value="Lipoprotein-release_system"/>
</dbReference>
<dbReference type="AlphaFoldDB" id="A0A376F5W1"/>
<keyword evidence="1" id="KW-0449">Lipoprotein</keyword>
<proteinExistence type="predicted"/>